<keyword evidence="5" id="KW-0812">Transmembrane</keyword>
<evidence type="ECO:0000256" key="4">
    <source>
        <dbReference type="ARBA" id="ARBA00022679"/>
    </source>
</evidence>
<reference evidence="11" key="1">
    <citation type="submission" date="2019-05" db="EMBL/GenBank/DDBJ databases">
        <title>Annotation for the trematode Fasciolopsis buski.</title>
        <authorList>
            <person name="Choi Y.-J."/>
        </authorList>
    </citation>
    <scope>NUCLEOTIDE SEQUENCE</scope>
    <source>
        <strain evidence="11">HT</strain>
        <tissue evidence="11">Whole worm</tissue>
    </source>
</reference>
<organism evidence="11 12">
    <name type="scientific">Fasciolopsis buskii</name>
    <dbReference type="NCBI Taxonomy" id="27845"/>
    <lineage>
        <taxon>Eukaryota</taxon>
        <taxon>Metazoa</taxon>
        <taxon>Spiralia</taxon>
        <taxon>Lophotrochozoa</taxon>
        <taxon>Platyhelminthes</taxon>
        <taxon>Trematoda</taxon>
        <taxon>Digenea</taxon>
        <taxon>Plagiorchiida</taxon>
        <taxon>Echinostomata</taxon>
        <taxon>Echinostomatoidea</taxon>
        <taxon>Fasciolidae</taxon>
        <taxon>Fasciolopsis</taxon>
    </lineage>
</organism>
<sequence length="250" mass="28153">MDVLSMPVLLAPPGICHQESNIGAELDLVVLIESCIHCREQRNTARNTFMKPHLWGNFAIRFVFVTGTPADNKFDKDDENLMAMFYEAASYGDMLVANIEDQSFPHVWKQVFTFRWASAFCAQNALIFLFMDHNYSIVPKNLISFLRDCPKNALPDVNVGLYNFENIALASKAEKFDETSPEVMSSISSNSGGYAYLSGIRIVTDAAIVSAFIAPPSMEQANVRILWRMLGVSIKEVNHFVDSVKNYKKY</sequence>
<evidence type="ECO:0000313" key="11">
    <source>
        <dbReference type="EMBL" id="KAA0200225.1"/>
    </source>
</evidence>
<dbReference type="OrthoDB" id="2139606at2759"/>
<evidence type="ECO:0000256" key="1">
    <source>
        <dbReference type="ARBA" id="ARBA00004323"/>
    </source>
</evidence>
<keyword evidence="6" id="KW-0735">Signal-anchor</keyword>
<keyword evidence="12" id="KW-1185">Reference proteome</keyword>
<keyword evidence="9" id="KW-0472">Membrane</keyword>
<gene>
    <name evidence="11" type="ORF">FBUS_09227</name>
</gene>
<dbReference type="AlphaFoldDB" id="A0A8E0S617"/>
<dbReference type="Proteomes" id="UP000728185">
    <property type="component" value="Unassembled WGS sequence"/>
</dbReference>
<dbReference type="PANTHER" id="PTHR11214:SF3">
    <property type="entry name" value="BETA-1,3-GALACTOSYLTRANSFERASE 6"/>
    <property type="match status" value="1"/>
</dbReference>
<evidence type="ECO:0000256" key="8">
    <source>
        <dbReference type="ARBA" id="ARBA00023034"/>
    </source>
</evidence>
<evidence type="ECO:0000256" key="6">
    <source>
        <dbReference type="ARBA" id="ARBA00022968"/>
    </source>
</evidence>
<protein>
    <recommendedName>
        <fullName evidence="10">Hexosyltransferase</fullName>
        <ecNumber evidence="10">2.4.1.-</ecNumber>
    </recommendedName>
</protein>
<evidence type="ECO:0000256" key="3">
    <source>
        <dbReference type="ARBA" id="ARBA00022676"/>
    </source>
</evidence>
<evidence type="ECO:0000256" key="5">
    <source>
        <dbReference type="ARBA" id="ARBA00022692"/>
    </source>
</evidence>
<dbReference type="GO" id="GO:0006493">
    <property type="term" value="P:protein O-linked glycosylation"/>
    <property type="evidence" value="ECO:0007669"/>
    <property type="project" value="TreeGrafter"/>
</dbReference>
<comment type="caution">
    <text evidence="11">The sequence shown here is derived from an EMBL/GenBank/DDBJ whole genome shotgun (WGS) entry which is preliminary data.</text>
</comment>
<name>A0A8E0S617_9TREM</name>
<evidence type="ECO:0000256" key="2">
    <source>
        <dbReference type="ARBA" id="ARBA00008661"/>
    </source>
</evidence>
<dbReference type="EMBL" id="LUCM01000668">
    <property type="protein sequence ID" value="KAA0200225.1"/>
    <property type="molecule type" value="Genomic_DNA"/>
</dbReference>
<comment type="subcellular location">
    <subcellularLocation>
        <location evidence="1 10">Golgi apparatus membrane</location>
        <topology evidence="1 10">Single-pass type II membrane protein</topology>
    </subcellularLocation>
</comment>
<keyword evidence="4" id="KW-0808">Transferase</keyword>
<comment type="similarity">
    <text evidence="2 10">Belongs to the glycosyltransferase 31 family.</text>
</comment>
<dbReference type="InterPro" id="IPR002659">
    <property type="entry name" value="Glyco_trans_31"/>
</dbReference>
<accession>A0A8E0S617</accession>
<evidence type="ECO:0000256" key="10">
    <source>
        <dbReference type="RuleBase" id="RU363063"/>
    </source>
</evidence>
<evidence type="ECO:0000256" key="9">
    <source>
        <dbReference type="ARBA" id="ARBA00023136"/>
    </source>
</evidence>
<keyword evidence="7" id="KW-1133">Transmembrane helix</keyword>
<dbReference type="PANTHER" id="PTHR11214">
    <property type="entry name" value="BETA-1,3-N-ACETYLGLUCOSAMINYLTRANSFERASE"/>
    <property type="match status" value="1"/>
</dbReference>
<evidence type="ECO:0000256" key="7">
    <source>
        <dbReference type="ARBA" id="ARBA00022989"/>
    </source>
</evidence>
<keyword evidence="8 10" id="KW-0333">Golgi apparatus</keyword>
<proteinExistence type="inferred from homology"/>
<dbReference type="GO" id="GO:0000139">
    <property type="term" value="C:Golgi membrane"/>
    <property type="evidence" value="ECO:0007669"/>
    <property type="project" value="UniProtKB-SubCell"/>
</dbReference>
<dbReference type="EC" id="2.4.1.-" evidence="10"/>
<dbReference type="GO" id="GO:0016758">
    <property type="term" value="F:hexosyltransferase activity"/>
    <property type="evidence" value="ECO:0007669"/>
    <property type="project" value="InterPro"/>
</dbReference>
<dbReference type="Pfam" id="PF01762">
    <property type="entry name" value="Galactosyl_T"/>
    <property type="match status" value="1"/>
</dbReference>
<keyword evidence="3 10" id="KW-0328">Glycosyltransferase</keyword>
<evidence type="ECO:0000313" key="12">
    <source>
        <dbReference type="Proteomes" id="UP000728185"/>
    </source>
</evidence>